<feature type="transmembrane region" description="Helical" evidence="1">
    <location>
        <begin position="374"/>
        <end position="396"/>
    </location>
</feature>
<evidence type="ECO:0000256" key="1">
    <source>
        <dbReference type="SAM" id="Phobius"/>
    </source>
</evidence>
<dbReference type="PANTHER" id="PTHR10170:SF10">
    <property type="entry name" value="HUNTINGTIN"/>
    <property type="match status" value="1"/>
</dbReference>
<protein>
    <recommendedName>
        <fullName evidence="4">Huntingtin</fullName>
    </recommendedName>
</protein>
<dbReference type="GO" id="GO:0005737">
    <property type="term" value="C:cytoplasm"/>
    <property type="evidence" value="ECO:0007669"/>
    <property type="project" value="TreeGrafter"/>
</dbReference>
<dbReference type="EMBL" id="JABSTR010000001">
    <property type="protein sequence ID" value="KAH9363122.1"/>
    <property type="molecule type" value="Genomic_DNA"/>
</dbReference>
<reference evidence="2 3" key="1">
    <citation type="journal article" date="2020" name="Cell">
        <title>Large-Scale Comparative Analyses of Tick Genomes Elucidate Their Genetic Diversity and Vector Capacities.</title>
        <authorList>
            <consortium name="Tick Genome and Microbiome Consortium (TIGMIC)"/>
            <person name="Jia N."/>
            <person name="Wang J."/>
            <person name="Shi W."/>
            <person name="Du L."/>
            <person name="Sun Y."/>
            <person name="Zhan W."/>
            <person name="Jiang J.F."/>
            <person name="Wang Q."/>
            <person name="Zhang B."/>
            <person name="Ji P."/>
            <person name="Bell-Sakyi L."/>
            <person name="Cui X.M."/>
            <person name="Yuan T.T."/>
            <person name="Jiang B.G."/>
            <person name="Yang W.F."/>
            <person name="Lam T.T."/>
            <person name="Chang Q.C."/>
            <person name="Ding S.J."/>
            <person name="Wang X.J."/>
            <person name="Zhu J.G."/>
            <person name="Ruan X.D."/>
            <person name="Zhao L."/>
            <person name="Wei J.T."/>
            <person name="Ye R.Z."/>
            <person name="Que T.C."/>
            <person name="Du C.H."/>
            <person name="Zhou Y.H."/>
            <person name="Cheng J.X."/>
            <person name="Dai P.F."/>
            <person name="Guo W.B."/>
            <person name="Han X.H."/>
            <person name="Huang E.J."/>
            <person name="Li L.F."/>
            <person name="Wei W."/>
            <person name="Gao Y.C."/>
            <person name="Liu J.Z."/>
            <person name="Shao H.Z."/>
            <person name="Wang X."/>
            <person name="Wang C.C."/>
            <person name="Yang T.C."/>
            <person name="Huo Q.B."/>
            <person name="Li W."/>
            <person name="Chen H.Y."/>
            <person name="Chen S.E."/>
            <person name="Zhou L.G."/>
            <person name="Ni X.B."/>
            <person name="Tian J.H."/>
            <person name="Sheng Y."/>
            <person name="Liu T."/>
            <person name="Pan Y.S."/>
            <person name="Xia L.Y."/>
            <person name="Li J."/>
            <person name="Zhao F."/>
            <person name="Cao W.C."/>
        </authorList>
    </citation>
    <scope>NUCLEOTIDE SEQUENCE [LARGE SCALE GENOMIC DNA]</scope>
    <source>
        <strain evidence="2">HaeL-2018</strain>
    </source>
</reference>
<comment type="caution">
    <text evidence="2">The sequence shown here is derived from an EMBL/GenBank/DDBJ whole genome shotgun (WGS) entry which is preliminary data.</text>
</comment>
<dbReference type="AlphaFoldDB" id="A0A9J6FJ77"/>
<dbReference type="VEuPathDB" id="VectorBase:HLOH_041819"/>
<evidence type="ECO:0000313" key="3">
    <source>
        <dbReference type="Proteomes" id="UP000821853"/>
    </source>
</evidence>
<gene>
    <name evidence="2" type="ORF">HPB48_014096</name>
</gene>
<accession>A0A9J6FJ77</accession>
<keyword evidence="1" id="KW-0472">Membrane</keyword>
<keyword evidence="3" id="KW-1185">Reference proteome</keyword>
<keyword evidence="1" id="KW-0812">Transmembrane</keyword>
<proteinExistence type="predicted"/>
<name>A0A9J6FJ77_HAELO</name>
<dbReference type="PANTHER" id="PTHR10170">
    <property type="entry name" value="HUNTINGTON DISEASE PROTEIN"/>
    <property type="match status" value="1"/>
</dbReference>
<dbReference type="InterPro" id="IPR048413">
    <property type="entry name" value="Htt_C-HEAT_rpt"/>
</dbReference>
<dbReference type="InterPro" id="IPR016024">
    <property type="entry name" value="ARM-type_fold"/>
</dbReference>
<dbReference type="InterPro" id="IPR028426">
    <property type="entry name" value="Huntingtin_fam"/>
</dbReference>
<evidence type="ECO:0008006" key="4">
    <source>
        <dbReference type="Google" id="ProtNLM"/>
    </source>
</evidence>
<dbReference type="Proteomes" id="UP000821853">
    <property type="component" value="Chromosome 1"/>
</dbReference>
<dbReference type="OrthoDB" id="10065698at2759"/>
<dbReference type="SUPFAM" id="SSF48371">
    <property type="entry name" value="ARM repeat"/>
    <property type="match status" value="1"/>
</dbReference>
<dbReference type="Pfam" id="PF20927">
    <property type="entry name" value="Htt_C-HEAT"/>
    <property type="match status" value="2"/>
</dbReference>
<dbReference type="OMA" id="PIHMALQ"/>
<keyword evidence="1" id="KW-1133">Transmembrane helix</keyword>
<sequence>MAWGRSNIEKMCRHTEYSLGQVSVEYMCVAVGLAEGADLTSTSSPLSSSSSSSSSQYSPPGGSVGCLRREASLAAAGLDLRSCLHFLLDLYTQWLGPPDAIGQPLLTETIRSVVMLSDIFMESSQFDWMLSLFMDMYRNHPSEDEILAQYLILGIAKAAAVVNLDSDMQEKIRKFVELGLRCPMPSTQLLSLHGLLYMLAQPGDATSPLLPSATDYLTKHLDDPSSLREMGCNIGRNCFQVSLSLCSGDSLPLSLYLCILHGLERLLLAGVIESQDNELIIKVCIERIKRGYPFEADLISQILPGFLGEFFPAQDILNKVIGEFLSNQQPHPQFLAAVLFKVCEGLHEGSHEQLMQDWVLLSLSNFTQRSPLSMAIWSLSCCFVAVTATVWLRALYP</sequence>
<evidence type="ECO:0000313" key="2">
    <source>
        <dbReference type="EMBL" id="KAH9363122.1"/>
    </source>
</evidence>
<organism evidence="2 3">
    <name type="scientific">Haemaphysalis longicornis</name>
    <name type="common">Bush tick</name>
    <dbReference type="NCBI Taxonomy" id="44386"/>
    <lineage>
        <taxon>Eukaryota</taxon>
        <taxon>Metazoa</taxon>
        <taxon>Ecdysozoa</taxon>
        <taxon>Arthropoda</taxon>
        <taxon>Chelicerata</taxon>
        <taxon>Arachnida</taxon>
        <taxon>Acari</taxon>
        <taxon>Parasitiformes</taxon>
        <taxon>Ixodida</taxon>
        <taxon>Ixodoidea</taxon>
        <taxon>Ixodidae</taxon>
        <taxon>Haemaphysalinae</taxon>
        <taxon>Haemaphysalis</taxon>
    </lineage>
</organism>